<proteinExistence type="predicted"/>
<accession>A0ABW0JCH6</accession>
<keyword evidence="2" id="KW-1185">Reference proteome</keyword>
<evidence type="ECO:0000313" key="2">
    <source>
        <dbReference type="Proteomes" id="UP001596103"/>
    </source>
</evidence>
<organism evidence="1 2">
    <name type="scientific">Paraburkholderia denitrificans</name>
    <dbReference type="NCBI Taxonomy" id="694025"/>
    <lineage>
        <taxon>Bacteria</taxon>
        <taxon>Pseudomonadati</taxon>
        <taxon>Pseudomonadota</taxon>
        <taxon>Betaproteobacteria</taxon>
        <taxon>Burkholderiales</taxon>
        <taxon>Burkholderiaceae</taxon>
        <taxon>Paraburkholderia</taxon>
    </lineage>
</organism>
<comment type="caution">
    <text evidence="1">The sequence shown here is derived from an EMBL/GenBank/DDBJ whole genome shotgun (WGS) entry which is preliminary data.</text>
</comment>
<gene>
    <name evidence="1" type="ORF">ACFPTO_18160</name>
</gene>
<dbReference type="EMBL" id="JBHSMP010000021">
    <property type="protein sequence ID" value="MFC5430709.1"/>
    <property type="molecule type" value="Genomic_DNA"/>
</dbReference>
<reference evidence="2" key="1">
    <citation type="journal article" date="2019" name="Int. J. Syst. Evol. Microbiol.">
        <title>The Global Catalogue of Microorganisms (GCM) 10K type strain sequencing project: providing services to taxonomists for standard genome sequencing and annotation.</title>
        <authorList>
            <consortium name="The Broad Institute Genomics Platform"/>
            <consortium name="The Broad Institute Genome Sequencing Center for Infectious Disease"/>
            <person name="Wu L."/>
            <person name="Ma J."/>
        </authorList>
    </citation>
    <scope>NUCLEOTIDE SEQUENCE [LARGE SCALE GENOMIC DNA]</scope>
    <source>
        <strain evidence="2">CCUG 56042</strain>
    </source>
</reference>
<protein>
    <submittedName>
        <fullName evidence="1">Uncharacterized protein</fullName>
    </submittedName>
</protein>
<evidence type="ECO:0000313" key="1">
    <source>
        <dbReference type="EMBL" id="MFC5430709.1"/>
    </source>
</evidence>
<name>A0ABW0JCH6_9BURK</name>
<dbReference type="Proteomes" id="UP001596103">
    <property type="component" value="Unassembled WGS sequence"/>
</dbReference>
<sequence>MSDVLHAMQEEAYRRAAEIRAGSAYAPLAQGPVWIGRILYEDSSISAAHRSLALSEAPTSLLSLEPANTALHHVDAHGDGWLATSSVDNHGKHEAYAYLFPGGEIEMAGVLKVGPWMQEPRAWWPGIYELPLLRALSMASRYRLPAHEETPPAAPPLLLEFGPRRAAWLYMSLIAIAGTAVTGESGNGSEDAFPVPAGIDALHFAPVLLDGSAASRDSLITSFDRIRHLVGSKATAFYL</sequence>
<dbReference type="RefSeq" id="WP_377713385.1">
    <property type="nucleotide sequence ID" value="NZ_JBHSMP010000021.1"/>
</dbReference>